<proteinExistence type="predicted"/>
<dbReference type="AlphaFoldDB" id="A0A6A6T337"/>
<sequence>MSGPSTNPTKKRGSLSREQTIMLEYWRDTIVNNSKLVWDPERVSKTEGEAKFQAEREKFLGVLSTREKVDFVAITRVWRDRRAFDDPKGRETLEACYFRIAYRMGIRPREIIQVAYEATGDAHPSVKGKLKNTEEWARDGLKKGQRERKAARDEMKRVKKEQEKADEAKAAAAEADAKDDMTDVDTEI</sequence>
<organism evidence="2 3">
    <name type="scientific">Lophiostoma macrostomum CBS 122681</name>
    <dbReference type="NCBI Taxonomy" id="1314788"/>
    <lineage>
        <taxon>Eukaryota</taxon>
        <taxon>Fungi</taxon>
        <taxon>Dikarya</taxon>
        <taxon>Ascomycota</taxon>
        <taxon>Pezizomycotina</taxon>
        <taxon>Dothideomycetes</taxon>
        <taxon>Pleosporomycetidae</taxon>
        <taxon>Pleosporales</taxon>
        <taxon>Lophiostomataceae</taxon>
        <taxon>Lophiostoma</taxon>
    </lineage>
</organism>
<feature type="region of interest" description="Disordered" evidence="1">
    <location>
        <begin position="123"/>
        <end position="188"/>
    </location>
</feature>
<name>A0A6A6T337_9PLEO</name>
<keyword evidence="3" id="KW-1185">Reference proteome</keyword>
<reference evidence="2" key="1">
    <citation type="journal article" date="2020" name="Stud. Mycol.">
        <title>101 Dothideomycetes genomes: a test case for predicting lifestyles and emergence of pathogens.</title>
        <authorList>
            <person name="Haridas S."/>
            <person name="Albert R."/>
            <person name="Binder M."/>
            <person name="Bloem J."/>
            <person name="Labutti K."/>
            <person name="Salamov A."/>
            <person name="Andreopoulos B."/>
            <person name="Baker S."/>
            <person name="Barry K."/>
            <person name="Bills G."/>
            <person name="Bluhm B."/>
            <person name="Cannon C."/>
            <person name="Castanera R."/>
            <person name="Culley D."/>
            <person name="Daum C."/>
            <person name="Ezra D."/>
            <person name="Gonzalez J."/>
            <person name="Henrissat B."/>
            <person name="Kuo A."/>
            <person name="Liang C."/>
            <person name="Lipzen A."/>
            <person name="Lutzoni F."/>
            <person name="Magnuson J."/>
            <person name="Mondo S."/>
            <person name="Nolan M."/>
            <person name="Ohm R."/>
            <person name="Pangilinan J."/>
            <person name="Park H.-J."/>
            <person name="Ramirez L."/>
            <person name="Alfaro M."/>
            <person name="Sun H."/>
            <person name="Tritt A."/>
            <person name="Yoshinaga Y."/>
            <person name="Zwiers L.-H."/>
            <person name="Turgeon B."/>
            <person name="Goodwin S."/>
            <person name="Spatafora J."/>
            <person name="Crous P."/>
            <person name="Grigoriev I."/>
        </authorList>
    </citation>
    <scope>NUCLEOTIDE SEQUENCE</scope>
    <source>
        <strain evidence="2">CBS 122681</strain>
    </source>
</reference>
<dbReference type="Proteomes" id="UP000799324">
    <property type="component" value="Unassembled WGS sequence"/>
</dbReference>
<evidence type="ECO:0000256" key="1">
    <source>
        <dbReference type="SAM" id="MobiDB-lite"/>
    </source>
</evidence>
<feature type="compositionally biased region" description="Basic and acidic residues" evidence="1">
    <location>
        <begin position="131"/>
        <end position="181"/>
    </location>
</feature>
<protein>
    <submittedName>
        <fullName evidence="2">Uncharacterized protein</fullName>
    </submittedName>
</protein>
<dbReference type="EMBL" id="MU004363">
    <property type="protein sequence ID" value="KAF2654489.1"/>
    <property type="molecule type" value="Genomic_DNA"/>
</dbReference>
<accession>A0A6A6T337</accession>
<gene>
    <name evidence="2" type="ORF">K491DRAFT_717089</name>
</gene>
<evidence type="ECO:0000313" key="2">
    <source>
        <dbReference type="EMBL" id="KAF2654489.1"/>
    </source>
</evidence>
<evidence type="ECO:0000313" key="3">
    <source>
        <dbReference type="Proteomes" id="UP000799324"/>
    </source>
</evidence>